<name>G7E9D5_MIXOS</name>
<keyword evidence="7" id="KW-0963">Cytoplasm</keyword>
<dbReference type="OMA" id="DCCEEAH"/>
<evidence type="ECO:0000256" key="10">
    <source>
        <dbReference type="ARBA" id="ARBA00023242"/>
    </source>
</evidence>
<keyword evidence="6" id="KW-0158">Chromosome</keyword>
<keyword evidence="15" id="KW-1185">Reference proteome</keyword>
<gene>
    <name evidence="14" type="primary">Mo05948</name>
    <name evidence="14" type="ORF">E5Q_05948</name>
</gene>
<evidence type="ECO:0000256" key="8">
    <source>
        <dbReference type="ARBA" id="ARBA00022838"/>
    </source>
</evidence>
<evidence type="ECO:0000256" key="7">
    <source>
        <dbReference type="ARBA" id="ARBA00022490"/>
    </source>
</evidence>
<dbReference type="EMBL" id="BABT02000220">
    <property type="protein sequence ID" value="GAA99254.1"/>
    <property type="molecule type" value="Genomic_DNA"/>
</dbReference>
<evidence type="ECO:0000256" key="2">
    <source>
        <dbReference type="ARBA" id="ARBA00004186"/>
    </source>
</evidence>
<proteinExistence type="inferred from homology"/>
<evidence type="ECO:0000313" key="15">
    <source>
        <dbReference type="Proteomes" id="UP000009131"/>
    </source>
</evidence>
<comment type="similarity">
    <text evidence="4">Belongs to the DASH complex SPC19 family.</text>
</comment>
<reference evidence="14 15" key="2">
    <citation type="journal article" date="2012" name="Open Biol.">
        <title>Characteristics of nucleosomes and linker DNA regions on the genome of the basidiomycete Mixia osmundae revealed by mono- and dinucleosome mapping.</title>
        <authorList>
            <person name="Nishida H."/>
            <person name="Kondo S."/>
            <person name="Matsumoto T."/>
            <person name="Suzuki Y."/>
            <person name="Yoshikawa H."/>
            <person name="Taylor T.D."/>
            <person name="Sugiyama J."/>
        </authorList>
    </citation>
    <scope>NUCLEOTIDE SEQUENCE [LARGE SCALE GENOMIC DNA]</scope>
    <source>
        <strain evidence="15">CBS 9802 / IAM 14324 / JCM 22182 / KY 12970</strain>
    </source>
</reference>
<keyword evidence="8" id="KW-0995">Kinetochore</keyword>
<keyword evidence="10" id="KW-0539">Nucleus</keyword>
<evidence type="ECO:0000256" key="9">
    <source>
        <dbReference type="ARBA" id="ARBA00023212"/>
    </source>
</evidence>
<dbReference type="Proteomes" id="UP000009131">
    <property type="component" value="Unassembled WGS sequence"/>
</dbReference>
<evidence type="ECO:0000256" key="13">
    <source>
        <dbReference type="SAM" id="MobiDB-lite"/>
    </source>
</evidence>
<feature type="compositionally biased region" description="Basic and acidic residues" evidence="13">
    <location>
        <begin position="113"/>
        <end position="130"/>
    </location>
</feature>
<dbReference type="InterPro" id="IPR013251">
    <property type="entry name" value="DASH_Spc19"/>
</dbReference>
<evidence type="ECO:0000256" key="6">
    <source>
        <dbReference type="ARBA" id="ARBA00022454"/>
    </source>
</evidence>
<evidence type="ECO:0000256" key="12">
    <source>
        <dbReference type="ARBA" id="ARBA00032583"/>
    </source>
</evidence>
<dbReference type="Pfam" id="PF08287">
    <property type="entry name" value="DASH_Spc19"/>
    <property type="match status" value="1"/>
</dbReference>
<keyword evidence="11" id="KW-0137">Centromere</keyword>
<dbReference type="OrthoDB" id="3361333at2759"/>
<evidence type="ECO:0000313" key="14">
    <source>
        <dbReference type="EMBL" id="GAA99254.1"/>
    </source>
</evidence>
<evidence type="ECO:0000256" key="11">
    <source>
        <dbReference type="ARBA" id="ARBA00023328"/>
    </source>
</evidence>
<dbReference type="GO" id="GO:0008608">
    <property type="term" value="P:attachment of spindle microtubules to kinetochore"/>
    <property type="evidence" value="ECO:0007669"/>
    <property type="project" value="InterPro"/>
</dbReference>
<protein>
    <recommendedName>
        <fullName evidence="5">DASH complex subunit SPC19</fullName>
    </recommendedName>
    <alternativeName>
        <fullName evidence="12">Outer kinetochore protein SPC19</fullName>
    </alternativeName>
</protein>
<organism evidence="14 15">
    <name type="scientific">Mixia osmundae (strain CBS 9802 / IAM 14324 / JCM 22182 / KY 12970)</name>
    <dbReference type="NCBI Taxonomy" id="764103"/>
    <lineage>
        <taxon>Eukaryota</taxon>
        <taxon>Fungi</taxon>
        <taxon>Dikarya</taxon>
        <taxon>Basidiomycota</taxon>
        <taxon>Pucciniomycotina</taxon>
        <taxon>Mixiomycetes</taxon>
        <taxon>Mixiales</taxon>
        <taxon>Mixiaceae</taxon>
        <taxon>Mixia</taxon>
    </lineage>
</organism>
<dbReference type="HOGENOM" id="CLU_1704669_0_0_1"/>
<evidence type="ECO:0000256" key="5">
    <source>
        <dbReference type="ARBA" id="ARBA00016329"/>
    </source>
</evidence>
<dbReference type="GO" id="GO:0042729">
    <property type="term" value="C:DASH complex"/>
    <property type="evidence" value="ECO:0007669"/>
    <property type="project" value="InterPro"/>
</dbReference>
<evidence type="ECO:0000256" key="1">
    <source>
        <dbReference type="ARBA" id="ARBA00004123"/>
    </source>
</evidence>
<dbReference type="GO" id="GO:0005876">
    <property type="term" value="C:spindle microtubule"/>
    <property type="evidence" value="ECO:0007669"/>
    <property type="project" value="InterPro"/>
</dbReference>
<reference evidence="14 15" key="1">
    <citation type="journal article" date="2011" name="J. Gen. Appl. Microbiol.">
        <title>Draft genome sequencing of the enigmatic basidiomycete Mixia osmundae.</title>
        <authorList>
            <person name="Nishida H."/>
            <person name="Nagatsuka Y."/>
            <person name="Sugiyama J."/>
        </authorList>
    </citation>
    <scope>NUCLEOTIDE SEQUENCE [LARGE SCALE GENOMIC DNA]</scope>
    <source>
        <strain evidence="15">CBS 9802 / IAM 14324 / JCM 22182 / KY 12970</strain>
    </source>
</reference>
<dbReference type="AlphaFoldDB" id="G7E9D5"/>
<dbReference type="PANTHER" id="PTHR28262">
    <property type="entry name" value="DASH COMPLEX SUBUNIT SPC19"/>
    <property type="match status" value="1"/>
</dbReference>
<keyword evidence="9" id="KW-0206">Cytoskeleton</keyword>
<comment type="subcellular location">
    <subcellularLocation>
        <location evidence="3">Chromosome</location>
        <location evidence="3">Centromere</location>
        <location evidence="3">Kinetochore</location>
    </subcellularLocation>
    <subcellularLocation>
        <location evidence="2">Cytoplasm</location>
        <location evidence="2">Cytoskeleton</location>
        <location evidence="2">Spindle</location>
    </subcellularLocation>
    <subcellularLocation>
        <location evidence="1">Nucleus</location>
    </subcellularLocation>
</comment>
<dbReference type="STRING" id="764103.G7E9D5"/>
<dbReference type="InParanoid" id="G7E9D5"/>
<evidence type="ECO:0000256" key="4">
    <source>
        <dbReference type="ARBA" id="ARBA00008952"/>
    </source>
</evidence>
<dbReference type="eggNOG" id="ENOG502S3Q8">
    <property type="taxonomic scope" value="Eukaryota"/>
</dbReference>
<accession>G7E9D5</accession>
<dbReference type="RefSeq" id="XP_014568503.1">
    <property type="nucleotide sequence ID" value="XM_014713017.1"/>
</dbReference>
<feature type="region of interest" description="Disordered" evidence="13">
    <location>
        <begin position="110"/>
        <end position="130"/>
    </location>
</feature>
<dbReference type="PANTHER" id="PTHR28262:SF1">
    <property type="entry name" value="DASH COMPLEX SUBUNIT SPC19"/>
    <property type="match status" value="1"/>
</dbReference>
<sequence length="154" mass="16949">MDGRKSMASTTFATGLEVPLDSCAQSLHASCQLLHAAMVSMHAATYDVPRLQRILHNTKCYDLVTGTQVRDAQDALSDEIGPQLDELMGKAAQGLVKLQTREETLVQRAQAQRAKEEQAAREAEQDPRHELVARLAKLEEQRDALQLELAQASA</sequence>
<evidence type="ECO:0000256" key="3">
    <source>
        <dbReference type="ARBA" id="ARBA00004629"/>
    </source>
</evidence>
<comment type="caution">
    <text evidence="14">The sequence shown here is derived from an EMBL/GenBank/DDBJ whole genome shotgun (WGS) entry which is preliminary data.</text>
</comment>